<evidence type="ECO:0000313" key="14">
    <source>
        <dbReference type="Proteomes" id="UP000504635"/>
    </source>
</evidence>
<feature type="domain" description="Lipoyl-binding" evidence="12">
    <location>
        <begin position="42"/>
        <end position="117"/>
    </location>
</feature>
<comment type="catalytic activity">
    <reaction evidence="9">
        <text>N(6)-[(R)-dihydrolipoyl]-L-lysyl-[protein] + 2-methylpropanoyl-CoA = N(6)-[(R)-S(8)-2-methylpropanoyldihydrolipoyl]-L-lysyl-[protein] + CoA</text>
        <dbReference type="Rhea" id="RHEA:18865"/>
        <dbReference type="Rhea" id="RHEA-COMP:10475"/>
        <dbReference type="Rhea" id="RHEA-COMP:10497"/>
        <dbReference type="ChEBI" id="CHEBI:57287"/>
        <dbReference type="ChEBI" id="CHEBI:57338"/>
        <dbReference type="ChEBI" id="CHEBI:83100"/>
        <dbReference type="ChEBI" id="CHEBI:83142"/>
        <dbReference type="EC" id="2.3.1.168"/>
    </reaction>
    <physiologicalReaction direction="left-to-right" evidence="9">
        <dbReference type="Rhea" id="RHEA:18866"/>
    </physiologicalReaction>
</comment>
<feature type="region of interest" description="Disordered" evidence="11">
    <location>
        <begin position="116"/>
        <end position="157"/>
    </location>
</feature>
<dbReference type="InterPro" id="IPR011053">
    <property type="entry name" value="Single_hybrid_motif"/>
</dbReference>
<dbReference type="Gene3D" id="3.30.559.10">
    <property type="entry name" value="Chloramphenicol acetyltransferase-like domain"/>
    <property type="match status" value="1"/>
</dbReference>
<dbReference type="GO" id="GO:0031405">
    <property type="term" value="F:lipoic acid binding"/>
    <property type="evidence" value="ECO:0007669"/>
    <property type="project" value="TreeGrafter"/>
</dbReference>
<dbReference type="PANTHER" id="PTHR43178">
    <property type="entry name" value="DIHYDROLIPOAMIDE ACETYLTRANSFERASE COMPONENT OF PYRUVATE DEHYDROGENASE COMPLEX"/>
    <property type="match status" value="1"/>
</dbReference>
<keyword evidence="7" id="KW-0496">Mitochondrion</keyword>
<evidence type="ECO:0000256" key="6">
    <source>
        <dbReference type="ARBA" id="ARBA00022946"/>
    </source>
</evidence>
<dbReference type="InterPro" id="IPR001078">
    <property type="entry name" value="2-oxoacid_DH_actylTfrase"/>
</dbReference>
<dbReference type="FunCoup" id="A0A6J2XBY1">
    <property type="interactions" value="1845"/>
</dbReference>
<protein>
    <recommendedName>
        <fullName evidence="10">Dihydrolipoamide acetyltransferase component of pyruvate dehydrogenase complex</fullName>
        <ecNumber evidence="10">2.3.1.-</ecNumber>
    </recommendedName>
</protein>
<dbReference type="CTD" id="32441"/>
<evidence type="ECO:0000313" key="15">
    <source>
        <dbReference type="RefSeq" id="XP_030748465.1"/>
    </source>
</evidence>
<dbReference type="PANTHER" id="PTHR43178:SF5">
    <property type="entry name" value="LIPOAMIDE ACYLTRANSFERASE COMPONENT OF BRANCHED-CHAIN ALPHA-KETO ACID DEHYDROGENASE COMPLEX, MITOCHONDRIAL"/>
    <property type="match status" value="1"/>
</dbReference>
<dbReference type="GO" id="GO:0016407">
    <property type="term" value="F:acetyltransferase activity"/>
    <property type="evidence" value="ECO:0007669"/>
    <property type="project" value="TreeGrafter"/>
</dbReference>
<keyword evidence="8 10" id="KW-0012">Acyltransferase</keyword>
<dbReference type="OrthoDB" id="202158at2759"/>
<dbReference type="FunFam" id="3.30.559.10:FF:000027">
    <property type="entry name" value="Dihydrolipoamide acetyltransferase component of pyruvate dehydrogenase complex"/>
    <property type="match status" value="1"/>
</dbReference>
<dbReference type="GeneID" id="115876714"/>
<evidence type="ECO:0000256" key="4">
    <source>
        <dbReference type="ARBA" id="ARBA00022679"/>
    </source>
</evidence>
<evidence type="ECO:0000256" key="10">
    <source>
        <dbReference type="RuleBase" id="RU003423"/>
    </source>
</evidence>
<keyword evidence="6" id="KW-0809">Transit peptide</keyword>
<dbReference type="Gene3D" id="2.40.50.100">
    <property type="match status" value="1"/>
</dbReference>
<dbReference type="PROSITE" id="PS50968">
    <property type="entry name" value="BIOTINYL_LIPOYL"/>
    <property type="match status" value="1"/>
</dbReference>
<dbReference type="AlphaFoldDB" id="A0A6J2XBY1"/>
<evidence type="ECO:0000256" key="8">
    <source>
        <dbReference type="ARBA" id="ARBA00023315"/>
    </source>
</evidence>
<sequence>MAQIPSFLCRFARSPSKKLFIKLKAKNNAVRSISTCHYLLGKVSFKLSDIGEGIREVVVKEWFVNVGDKVSQFDNICEVQSDKASVTITSRYDGVITKLHYKIDETALVGQPLVDLETDNQDDSDNQPEEQEESTKSTLPPEISNNSPGLEDEGFTSSKPAVLCIPSVRRLAKDHNIDLTKIKGTGKDGRILKEDISKYLEGTTEARSEILQAKDDEIVNDVIPIKGFTKAMFKTMTEALKIPHFVYSDEIKVTNISKLRKELKNLPELQKIKLTFLPFFIKATSNALRRYPIINSSIDEKCENILLHRDHNIGIAMDTEQGLAVPVIKNVENKTILNIAEELNKLIENGKNGTFAPSDLSGATFSISNIGIIGGTYTKPVILPPQVAIIAIGKAQILPRFDPAGNVIPEEIINISGSADHRVIDGVSMANFITALKKQIENPNLLFLNL</sequence>
<keyword evidence="14" id="KW-1185">Reference proteome</keyword>
<dbReference type="GO" id="GO:0005759">
    <property type="term" value="C:mitochondrial matrix"/>
    <property type="evidence" value="ECO:0007669"/>
    <property type="project" value="UniProtKB-SubCell"/>
</dbReference>
<organism evidence="14 15">
    <name type="scientific">Sitophilus oryzae</name>
    <name type="common">Rice weevil</name>
    <name type="synonym">Curculio oryzae</name>
    <dbReference type="NCBI Taxonomy" id="7048"/>
    <lineage>
        <taxon>Eukaryota</taxon>
        <taxon>Metazoa</taxon>
        <taxon>Ecdysozoa</taxon>
        <taxon>Arthropoda</taxon>
        <taxon>Hexapoda</taxon>
        <taxon>Insecta</taxon>
        <taxon>Pterygota</taxon>
        <taxon>Neoptera</taxon>
        <taxon>Endopterygota</taxon>
        <taxon>Coleoptera</taxon>
        <taxon>Polyphaga</taxon>
        <taxon>Cucujiformia</taxon>
        <taxon>Curculionidae</taxon>
        <taxon>Dryophthorinae</taxon>
        <taxon>Sitophilus</taxon>
    </lineage>
</organism>
<keyword evidence="4 10" id="KW-0808">Transferase</keyword>
<dbReference type="InterPro" id="IPR004167">
    <property type="entry name" value="PSBD"/>
</dbReference>
<dbReference type="EC" id="2.3.1.-" evidence="10"/>
<dbReference type="InParanoid" id="A0A6J2XBY1"/>
<dbReference type="InterPro" id="IPR000089">
    <property type="entry name" value="Biotin_lipoyl"/>
</dbReference>
<evidence type="ECO:0000259" key="13">
    <source>
        <dbReference type="PROSITE" id="PS51826"/>
    </source>
</evidence>
<dbReference type="Gene3D" id="4.10.320.10">
    <property type="entry name" value="E3-binding domain"/>
    <property type="match status" value="1"/>
</dbReference>
<dbReference type="RefSeq" id="XP_030748465.1">
    <property type="nucleotide sequence ID" value="XM_030892605.1"/>
</dbReference>
<dbReference type="SUPFAM" id="SSF51230">
    <property type="entry name" value="Single hybrid motif"/>
    <property type="match status" value="1"/>
</dbReference>
<evidence type="ECO:0000256" key="2">
    <source>
        <dbReference type="ARBA" id="ARBA00004305"/>
    </source>
</evidence>
<dbReference type="FunFam" id="4.10.320.10:FF:000002">
    <property type="entry name" value="Dihydrolipoamide acetyltransferase component of pyruvate dehydrogenase complex"/>
    <property type="match status" value="1"/>
</dbReference>
<evidence type="ECO:0000256" key="5">
    <source>
        <dbReference type="ARBA" id="ARBA00022823"/>
    </source>
</evidence>
<dbReference type="Proteomes" id="UP000504635">
    <property type="component" value="Unplaced"/>
</dbReference>
<dbReference type="PROSITE" id="PS00189">
    <property type="entry name" value="LIPOYL"/>
    <property type="match status" value="1"/>
</dbReference>
<dbReference type="InterPro" id="IPR003016">
    <property type="entry name" value="2-oxoA_DH_lipoyl-BS"/>
</dbReference>
<keyword evidence="5 10" id="KW-0450">Lipoyl</keyword>
<feature type="compositionally biased region" description="Acidic residues" evidence="11">
    <location>
        <begin position="116"/>
        <end position="132"/>
    </location>
</feature>
<dbReference type="SUPFAM" id="SSF47005">
    <property type="entry name" value="Peripheral subunit-binding domain of 2-oxo acid dehydrogenase complex"/>
    <property type="match status" value="1"/>
</dbReference>
<name>A0A6J2XBY1_SITOR</name>
<dbReference type="PROSITE" id="PS51826">
    <property type="entry name" value="PSBD"/>
    <property type="match status" value="1"/>
</dbReference>
<evidence type="ECO:0000256" key="11">
    <source>
        <dbReference type="SAM" id="MobiDB-lite"/>
    </source>
</evidence>
<evidence type="ECO:0000256" key="1">
    <source>
        <dbReference type="ARBA" id="ARBA00001938"/>
    </source>
</evidence>
<dbReference type="FunFam" id="2.40.50.100:FF:000013">
    <property type="entry name" value="Dihydrolipoamide acetyltransferase component of pyruvate dehydrogenase complex"/>
    <property type="match status" value="1"/>
</dbReference>
<dbReference type="Pfam" id="PF00364">
    <property type="entry name" value="Biotin_lipoyl"/>
    <property type="match status" value="1"/>
</dbReference>
<dbReference type="Pfam" id="PF00198">
    <property type="entry name" value="2-oxoacid_dh"/>
    <property type="match status" value="1"/>
</dbReference>
<dbReference type="InterPro" id="IPR036625">
    <property type="entry name" value="E3-bd_dom_sf"/>
</dbReference>
<comment type="cofactor">
    <cofactor evidence="1 10">
        <name>(R)-lipoate</name>
        <dbReference type="ChEBI" id="CHEBI:83088"/>
    </cofactor>
</comment>
<dbReference type="InterPro" id="IPR050743">
    <property type="entry name" value="2-oxoacid_DH_E2_comp"/>
</dbReference>
<evidence type="ECO:0000256" key="9">
    <source>
        <dbReference type="ARBA" id="ARBA00051775"/>
    </source>
</evidence>
<dbReference type="GO" id="GO:0043754">
    <property type="term" value="F:dihydrolipoamide branched chain acyltransferase activity"/>
    <property type="evidence" value="ECO:0007669"/>
    <property type="project" value="UniProtKB-EC"/>
</dbReference>
<comment type="subcellular location">
    <subcellularLocation>
        <location evidence="2">Mitochondrion matrix</location>
    </subcellularLocation>
</comment>
<dbReference type="Pfam" id="PF02817">
    <property type="entry name" value="E3_binding"/>
    <property type="match status" value="1"/>
</dbReference>
<gene>
    <name evidence="15" type="primary">LOC115876714</name>
</gene>
<proteinExistence type="inferred from homology"/>
<dbReference type="InterPro" id="IPR023213">
    <property type="entry name" value="CAT-like_dom_sf"/>
</dbReference>
<evidence type="ECO:0000256" key="7">
    <source>
        <dbReference type="ARBA" id="ARBA00023128"/>
    </source>
</evidence>
<dbReference type="KEGG" id="soy:115876714"/>
<comment type="similarity">
    <text evidence="3 10">Belongs to the 2-oxoacid dehydrogenase family.</text>
</comment>
<dbReference type="SUPFAM" id="SSF52777">
    <property type="entry name" value="CoA-dependent acyltransferases"/>
    <property type="match status" value="1"/>
</dbReference>
<dbReference type="CDD" id="cd06849">
    <property type="entry name" value="lipoyl_domain"/>
    <property type="match status" value="1"/>
</dbReference>
<evidence type="ECO:0000256" key="3">
    <source>
        <dbReference type="ARBA" id="ARBA00007317"/>
    </source>
</evidence>
<accession>A0A6J2XBY1</accession>
<evidence type="ECO:0000259" key="12">
    <source>
        <dbReference type="PROSITE" id="PS50968"/>
    </source>
</evidence>
<dbReference type="GO" id="GO:0005829">
    <property type="term" value="C:cytosol"/>
    <property type="evidence" value="ECO:0007669"/>
    <property type="project" value="UniProtKB-ARBA"/>
</dbReference>
<reference evidence="15" key="1">
    <citation type="submission" date="2025-08" db="UniProtKB">
        <authorList>
            <consortium name="RefSeq"/>
        </authorList>
    </citation>
    <scope>IDENTIFICATION</scope>
    <source>
        <tissue evidence="15">Gonads</tissue>
    </source>
</reference>
<feature type="domain" description="Peripheral subunit-binding (PSBD)" evidence="13">
    <location>
        <begin position="163"/>
        <end position="200"/>
    </location>
</feature>